<evidence type="ECO:0000256" key="1">
    <source>
        <dbReference type="ARBA" id="ARBA00023125"/>
    </source>
</evidence>
<accession>A0A2U2JC89</accession>
<keyword evidence="3" id="KW-1133">Transmembrane helix</keyword>
<dbReference type="RefSeq" id="WP_109404276.1">
    <property type="nucleotide sequence ID" value="NZ_QFFG01000002.1"/>
</dbReference>
<evidence type="ECO:0000313" key="6">
    <source>
        <dbReference type="Proteomes" id="UP000245670"/>
    </source>
</evidence>
<gene>
    <name evidence="5" type="ORF">DIS07_05750</name>
</gene>
<keyword evidence="3" id="KW-0472">Membrane</keyword>
<dbReference type="PROSITE" id="PS51755">
    <property type="entry name" value="OMPR_PHOB"/>
    <property type="match status" value="1"/>
</dbReference>
<keyword evidence="6" id="KW-1185">Reference proteome</keyword>
<keyword evidence="1 2" id="KW-0238">DNA-binding</keyword>
<dbReference type="GO" id="GO:0000160">
    <property type="term" value="P:phosphorelay signal transduction system"/>
    <property type="evidence" value="ECO:0007669"/>
    <property type="project" value="InterPro"/>
</dbReference>
<name>A0A2U2JC89_9FLAO</name>
<sequence length="287" mass="33118">MNKKEVVSGIFLIVLAFVLWSFYPQENDKNDFSEKIKITLRQVGNQLLLFNQDSTSLVLPIKELETDKFQISFQKELSFEPSVLVAIVKLNLEKSAAEENYRVEVIECLNNEVSYSYEINADEEKTIIPCAGRVLPKSCYTIQIKFLKDNNPKSSNRYLLYIFIPILLGIVYRKYSDKKSNVLREDSKDAKTVLGSFIFYPEQNKLVKKAKEIALSKKECELLEIFIANANQVVKREELTKRVWEDNGVIVGRSLDTYISKLRKKLQEDDAIKLTNIHGVGYKLEIN</sequence>
<dbReference type="InterPro" id="IPR001867">
    <property type="entry name" value="OmpR/PhoB-type_DNA-bd"/>
</dbReference>
<dbReference type="Proteomes" id="UP000245670">
    <property type="component" value="Unassembled WGS sequence"/>
</dbReference>
<dbReference type="SUPFAM" id="SSF46894">
    <property type="entry name" value="C-terminal effector domain of the bipartite response regulators"/>
    <property type="match status" value="1"/>
</dbReference>
<dbReference type="EMBL" id="QFFG01000002">
    <property type="protein sequence ID" value="PWG05944.1"/>
    <property type="molecule type" value="Genomic_DNA"/>
</dbReference>
<dbReference type="CDD" id="cd00383">
    <property type="entry name" value="trans_reg_C"/>
    <property type="match status" value="1"/>
</dbReference>
<evidence type="ECO:0000259" key="4">
    <source>
        <dbReference type="PROSITE" id="PS51755"/>
    </source>
</evidence>
<feature type="domain" description="OmpR/PhoB-type" evidence="4">
    <location>
        <begin position="189"/>
        <end position="286"/>
    </location>
</feature>
<protein>
    <submittedName>
        <fullName evidence="5">Winged helix family transcriptional regulator</fullName>
    </submittedName>
</protein>
<dbReference type="GO" id="GO:0003677">
    <property type="term" value="F:DNA binding"/>
    <property type="evidence" value="ECO:0007669"/>
    <property type="project" value="UniProtKB-UniRule"/>
</dbReference>
<dbReference type="AlphaFoldDB" id="A0A2U2JC89"/>
<proteinExistence type="predicted"/>
<dbReference type="InterPro" id="IPR036388">
    <property type="entry name" value="WH-like_DNA-bd_sf"/>
</dbReference>
<feature type="transmembrane region" description="Helical" evidence="3">
    <location>
        <begin position="6"/>
        <end position="23"/>
    </location>
</feature>
<dbReference type="GO" id="GO:0006355">
    <property type="term" value="P:regulation of DNA-templated transcription"/>
    <property type="evidence" value="ECO:0007669"/>
    <property type="project" value="InterPro"/>
</dbReference>
<keyword evidence="3" id="KW-0812">Transmembrane</keyword>
<dbReference type="Gene3D" id="1.10.10.10">
    <property type="entry name" value="Winged helix-like DNA-binding domain superfamily/Winged helix DNA-binding domain"/>
    <property type="match status" value="1"/>
</dbReference>
<organism evidence="5 6">
    <name type="scientific">Polaribacter aquimarinus</name>
    <dbReference type="NCBI Taxonomy" id="2100726"/>
    <lineage>
        <taxon>Bacteria</taxon>
        <taxon>Pseudomonadati</taxon>
        <taxon>Bacteroidota</taxon>
        <taxon>Flavobacteriia</taxon>
        <taxon>Flavobacteriales</taxon>
        <taxon>Flavobacteriaceae</taxon>
    </lineage>
</organism>
<reference evidence="5 6" key="1">
    <citation type="submission" date="2018-05" db="EMBL/GenBank/DDBJ databases">
        <title>Polaribacter aquimarinus sp. nov., isolated from sediment in a sediment of sea.</title>
        <authorList>
            <person name="Lu D."/>
        </authorList>
    </citation>
    <scope>NUCLEOTIDE SEQUENCE [LARGE SCALE GENOMIC DNA]</scope>
    <source>
        <strain evidence="5 6">ZY113</strain>
    </source>
</reference>
<dbReference type="InterPro" id="IPR016032">
    <property type="entry name" value="Sig_transdc_resp-reg_C-effctor"/>
</dbReference>
<evidence type="ECO:0000256" key="2">
    <source>
        <dbReference type="PROSITE-ProRule" id="PRU01091"/>
    </source>
</evidence>
<feature type="DNA-binding region" description="OmpR/PhoB-type" evidence="2">
    <location>
        <begin position="189"/>
        <end position="286"/>
    </location>
</feature>
<dbReference type="Pfam" id="PF00486">
    <property type="entry name" value="Trans_reg_C"/>
    <property type="match status" value="1"/>
</dbReference>
<dbReference type="OrthoDB" id="7556122at2"/>
<evidence type="ECO:0000313" key="5">
    <source>
        <dbReference type="EMBL" id="PWG05944.1"/>
    </source>
</evidence>
<evidence type="ECO:0000256" key="3">
    <source>
        <dbReference type="SAM" id="Phobius"/>
    </source>
</evidence>
<dbReference type="SMART" id="SM00862">
    <property type="entry name" value="Trans_reg_C"/>
    <property type="match status" value="1"/>
</dbReference>
<comment type="caution">
    <text evidence="5">The sequence shown here is derived from an EMBL/GenBank/DDBJ whole genome shotgun (WGS) entry which is preliminary data.</text>
</comment>
<feature type="transmembrane region" description="Helical" evidence="3">
    <location>
        <begin position="158"/>
        <end position="175"/>
    </location>
</feature>